<accession>A0A3G2KFS0</accession>
<dbReference type="EMBL" id="MH834611">
    <property type="protein sequence ID" value="AYN57836.1"/>
    <property type="molecule type" value="Genomic_DNA"/>
</dbReference>
<dbReference type="GeneID" id="55006684"/>
<reference evidence="1 2" key="1">
    <citation type="submission" date="2018-09" db="EMBL/GenBank/DDBJ databases">
        <authorList>
            <person name="Ulbrich M.C."/>
            <person name="Stoner T.H."/>
            <person name="Garlena R.A."/>
            <person name="Russell D.A."/>
            <person name="Pope W.H."/>
            <person name="Jacobs-Sera D."/>
            <person name="Hatfull G.F."/>
        </authorList>
    </citation>
    <scope>NUCLEOTIDE SEQUENCE [LARGE SCALE GENOMIC DNA]</scope>
</reference>
<protein>
    <submittedName>
        <fullName evidence="1">Helix-turn-helix DNA binding protein</fullName>
    </submittedName>
</protein>
<proteinExistence type="predicted"/>
<dbReference type="Proteomes" id="UP000270965">
    <property type="component" value="Segment"/>
</dbReference>
<sequence length="366" mass="41015">MTARYAGPPATVNHDCGFTGTYRTPGIAAKALRDHSCEHQRELQDRAARVQARKTREGVKRDCQCKVAQHVHGTPVAYVIDKCRCRDCTDAATATNVEREKQKLFGRYDSGRVDAAPVRAHLAFLIENGMSAKRISKVSGIALSTVGQLIWGRKERGHKPYPRVMKTTADKILAVKPQLELMAPGRYIDSTGPRRRVQALVAIGWSQSRLAKQLGMDQGNMSAFMAADQCTVRRALAIRDLYNRAWDQPQEGWDWRSRIAANRSRNYAAARGWVPPLAWDDDTIDDPAAQPDLGFKPKLRDTIADDVEFLYNTGASREEITERLGASSWDTIERQLYRINRADIITLIKTGVRGQRPEADQEEEAA</sequence>
<organism evidence="1 2">
    <name type="scientific">Arthrobacter phage Eileen</name>
    <dbReference type="NCBI Taxonomy" id="2419956"/>
    <lineage>
        <taxon>Viruses</taxon>
        <taxon>Duplodnaviria</taxon>
        <taxon>Heunggongvirae</taxon>
        <taxon>Uroviricota</taxon>
        <taxon>Caudoviricetes</taxon>
        <taxon>Bridgettevirus</taxon>
        <taxon>Bridgettevirus eileen</taxon>
    </lineage>
</organism>
<evidence type="ECO:0000313" key="2">
    <source>
        <dbReference type="Proteomes" id="UP000270965"/>
    </source>
</evidence>
<name>A0A3G2KFS0_9CAUD</name>
<keyword evidence="2" id="KW-1185">Reference proteome</keyword>
<dbReference type="RefSeq" id="YP_009815463.1">
    <property type="nucleotide sequence ID" value="NC_048094.1"/>
</dbReference>
<evidence type="ECO:0000313" key="1">
    <source>
        <dbReference type="EMBL" id="AYN57836.1"/>
    </source>
</evidence>
<dbReference type="KEGG" id="vg:55006684"/>
<gene>
    <name evidence="1" type="primary">48</name>
    <name evidence="1" type="ORF">PBI_EILEEN_48</name>
</gene>